<comment type="cofactor">
    <cofactor evidence="1">
        <name>pyridoxal 5'-phosphate</name>
        <dbReference type="ChEBI" id="CHEBI:597326"/>
    </cofactor>
</comment>
<dbReference type="PANTHER" id="PTHR42790:SF1">
    <property type="entry name" value="AROMATIC AMINO ACID AMINOTRANSFERASE, HYPOTHETICAL (EUROFUNG)"/>
    <property type="match status" value="1"/>
</dbReference>
<dbReference type="Pfam" id="PF00155">
    <property type="entry name" value="Aminotran_1_2"/>
    <property type="match status" value="1"/>
</dbReference>
<dbReference type="SUPFAM" id="SSF53383">
    <property type="entry name" value="PLP-dependent transferases"/>
    <property type="match status" value="1"/>
</dbReference>
<keyword evidence="8" id="KW-1185">Reference proteome</keyword>
<sequence length="567" mass="63203">MINPKRPAPYQLDDSCTLLAWTYRAPICNMVSEKYADAIDLSHHLSDIARARQTSPLKGLAKYLGKPGLISLAGGMPNPSYFPFASISGEALVSDTFSLDDPAESSSTSWFWKLFSSSSSKERTTPVTIGKYPKKPDDVNLATALQYGTATGLPQLKEILKEFVEKVYQPAYGNWTTLVHTGNTDGWAKSVLTLLNPGEGVLCSEWTYPSALASAMPFSITPVPVAMDGQGMRSDALRKILAEWDEAARGMPRPHVLYTVPVGQNPTGATMLAARKKEIYAICVEYDIIIVEDDPYYFLQVGQYVPKSDRAQHKDLSSASDDVFVAGLAPSYLKFDYQGRVIRLDTFSKTIAPGSRLGWYTCNPMFAERLERAAETSTQAPGGFSQALVTSLLLEWKYDGYIRWLKGLRVQYKQRRDYFVDCLADEFHLRETVGVQGYRAGSTVLEASLKPKGIFIDYKEKDVLYSRIFSLVPPTAGMFVWLEMHFEDHPSFADVGYKKLEEKLWIALAEAGVLFGPGQMFSATPVTDETKGNGHFRISFSFNEKSEMQKAVKIFGTVTRKFWSSKV</sequence>
<gene>
    <name evidence="7" type="ORF">VKT23_002109</name>
</gene>
<dbReference type="InterPro" id="IPR004839">
    <property type="entry name" value="Aminotransferase_I/II_large"/>
</dbReference>
<comment type="caution">
    <text evidence="7">The sequence shown here is derived from an EMBL/GenBank/DDBJ whole genome shotgun (WGS) entry which is preliminary data.</text>
</comment>
<dbReference type="PANTHER" id="PTHR42790">
    <property type="entry name" value="AMINOTRANSFERASE"/>
    <property type="match status" value="1"/>
</dbReference>
<reference evidence="7 8" key="1">
    <citation type="submission" date="2024-01" db="EMBL/GenBank/DDBJ databases">
        <title>A draft genome for the cacao thread blight pathogen Marasmiellus scandens.</title>
        <authorList>
            <person name="Baruah I.K."/>
            <person name="Leung J."/>
            <person name="Bukari Y."/>
            <person name="Amoako-Attah I."/>
            <person name="Meinhardt L.W."/>
            <person name="Bailey B.A."/>
            <person name="Cohen S.P."/>
        </authorList>
    </citation>
    <scope>NUCLEOTIDE SEQUENCE [LARGE SCALE GENOMIC DNA]</scope>
    <source>
        <strain evidence="7 8">GH-19</strain>
    </source>
</reference>
<evidence type="ECO:0000256" key="5">
    <source>
        <dbReference type="ARBA" id="ARBA00022898"/>
    </source>
</evidence>
<dbReference type="CDD" id="cd00609">
    <property type="entry name" value="AAT_like"/>
    <property type="match status" value="1"/>
</dbReference>
<evidence type="ECO:0000313" key="8">
    <source>
        <dbReference type="Proteomes" id="UP001498398"/>
    </source>
</evidence>
<protein>
    <recommendedName>
        <fullName evidence="6">Aminotransferase class I/classII large domain-containing protein</fullName>
    </recommendedName>
</protein>
<proteinExistence type="inferred from homology"/>
<accession>A0ABR1K512</accession>
<evidence type="ECO:0000313" key="7">
    <source>
        <dbReference type="EMBL" id="KAK7470687.1"/>
    </source>
</evidence>
<keyword evidence="3" id="KW-0032">Aminotransferase</keyword>
<name>A0ABR1K512_9AGAR</name>
<comment type="similarity">
    <text evidence="2">Belongs to the class-I pyridoxal-phosphate-dependent aminotransferase family.</text>
</comment>
<keyword evidence="4" id="KW-0808">Transferase</keyword>
<feature type="domain" description="Aminotransferase class I/classII large" evidence="6">
    <location>
        <begin position="143"/>
        <end position="425"/>
    </location>
</feature>
<dbReference type="EMBL" id="JBANRG010000002">
    <property type="protein sequence ID" value="KAK7470687.1"/>
    <property type="molecule type" value="Genomic_DNA"/>
</dbReference>
<dbReference type="InterPro" id="IPR015421">
    <property type="entry name" value="PyrdxlP-dep_Trfase_major"/>
</dbReference>
<dbReference type="Proteomes" id="UP001498398">
    <property type="component" value="Unassembled WGS sequence"/>
</dbReference>
<evidence type="ECO:0000256" key="1">
    <source>
        <dbReference type="ARBA" id="ARBA00001933"/>
    </source>
</evidence>
<keyword evidence="5" id="KW-0663">Pyridoxal phosphate</keyword>
<dbReference type="Gene3D" id="3.40.640.10">
    <property type="entry name" value="Type I PLP-dependent aspartate aminotransferase-like (Major domain)"/>
    <property type="match status" value="1"/>
</dbReference>
<evidence type="ECO:0000256" key="4">
    <source>
        <dbReference type="ARBA" id="ARBA00022679"/>
    </source>
</evidence>
<evidence type="ECO:0000256" key="2">
    <source>
        <dbReference type="ARBA" id="ARBA00007441"/>
    </source>
</evidence>
<evidence type="ECO:0000259" key="6">
    <source>
        <dbReference type="Pfam" id="PF00155"/>
    </source>
</evidence>
<dbReference type="InterPro" id="IPR050859">
    <property type="entry name" value="Class-I_PLP-dep_aminotransf"/>
</dbReference>
<organism evidence="7 8">
    <name type="scientific">Marasmiellus scandens</name>
    <dbReference type="NCBI Taxonomy" id="2682957"/>
    <lineage>
        <taxon>Eukaryota</taxon>
        <taxon>Fungi</taxon>
        <taxon>Dikarya</taxon>
        <taxon>Basidiomycota</taxon>
        <taxon>Agaricomycotina</taxon>
        <taxon>Agaricomycetes</taxon>
        <taxon>Agaricomycetidae</taxon>
        <taxon>Agaricales</taxon>
        <taxon>Marasmiineae</taxon>
        <taxon>Omphalotaceae</taxon>
        <taxon>Marasmiellus</taxon>
    </lineage>
</organism>
<evidence type="ECO:0000256" key="3">
    <source>
        <dbReference type="ARBA" id="ARBA00022576"/>
    </source>
</evidence>
<dbReference type="InterPro" id="IPR015424">
    <property type="entry name" value="PyrdxlP-dep_Trfase"/>
</dbReference>